<dbReference type="OrthoDB" id="9791262at2"/>
<keyword evidence="4" id="KW-1185">Reference proteome</keyword>
<dbReference type="GO" id="GO:0005506">
    <property type="term" value="F:iron ion binding"/>
    <property type="evidence" value="ECO:0007669"/>
    <property type="project" value="UniProtKB-ARBA"/>
</dbReference>
<accession>A0A2U9SM20</accession>
<reference evidence="3 4" key="1">
    <citation type="submission" date="2018-06" db="EMBL/GenBank/DDBJ databases">
        <title>Complete genome sequencing of Azospirillum sp. M2T2B2.</title>
        <authorList>
            <person name="Heo J."/>
            <person name="Kim S.-J."/>
            <person name="Kwon S.-W."/>
            <person name="Anandham R."/>
        </authorList>
    </citation>
    <scope>NUCLEOTIDE SEQUENCE [LARGE SCALE GENOMIC DNA]</scope>
    <source>
        <strain evidence="3 4">M2T2B2</strain>
        <plasmid evidence="3 4">unnamed6</plasmid>
    </source>
</reference>
<evidence type="ECO:0000256" key="1">
    <source>
        <dbReference type="ARBA" id="ARBA00022723"/>
    </source>
</evidence>
<gene>
    <name evidence="3" type="ORF">DM194_27660</name>
</gene>
<keyword evidence="2" id="KW-0408">Iron</keyword>
<evidence type="ECO:0000256" key="2">
    <source>
        <dbReference type="ARBA" id="ARBA00023004"/>
    </source>
</evidence>
<dbReference type="PANTHER" id="PTHR20883:SF15">
    <property type="entry name" value="PHYTANOYL-COA DIOXYGENASE DOMAIN-CONTAINING PROTEIN 1"/>
    <property type="match status" value="1"/>
</dbReference>
<dbReference type="AlphaFoldDB" id="A0A2U9SM20"/>
<organism evidence="3 4">
    <name type="scientific">Azospirillum ramasamyi</name>
    <dbReference type="NCBI Taxonomy" id="682998"/>
    <lineage>
        <taxon>Bacteria</taxon>
        <taxon>Pseudomonadati</taxon>
        <taxon>Pseudomonadota</taxon>
        <taxon>Alphaproteobacteria</taxon>
        <taxon>Rhodospirillales</taxon>
        <taxon>Azospirillaceae</taxon>
        <taxon>Azospirillum</taxon>
    </lineage>
</organism>
<keyword evidence="3" id="KW-0223">Dioxygenase</keyword>
<keyword evidence="3" id="KW-0560">Oxidoreductase</keyword>
<proteinExistence type="predicted"/>
<dbReference type="Proteomes" id="UP000249605">
    <property type="component" value="Plasmid unnamed6"/>
</dbReference>
<name>A0A2U9SM20_9PROT</name>
<sequence>MTHRHTAGGVLTPAQQDGWARDGYLVLPDFIAEADGAALRRRAAELVDAFEPVGMPVQLESPEYEAYVLDAGDRIHYFLEPDAVAPDGTLLRPKHRAMGKIGRALHDLDPVFDAFCRTPRLATLAADLEIRRPLLLQSQYIFKQPGIGRAFFVHQDATFMVTEPPSVVAFWFALEDADEENACLHVLPGAHRSALRSRFRRMDGGDSGVEVIDPTPWPEERFVPVAVRRNSLLLMHALLPHFSPENRSHRTRESYVLHVIDGTCRYPSDNWLRRGPELPMQGF</sequence>
<dbReference type="Pfam" id="PF05721">
    <property type="entry name" value="PhyH"/>
    <property type="match status" value="1"/>
</dbReference>
<evidence type="ECO:0000313" key="3">
    <source>
        <dbReference type="EMBL" id="AWU98069.1"/>
    </source>
</evidence>
<protein>
    <submittedName>
        <fullName evidence="3">Phytanoyl-CoA dioxygenase family protein</fullName>
    </submittedName>
</protein>
<dbReference type="Gene3D" id="2.60.120.620">
    <property type="entry name" value="q2cbj1_9rhob like domain"/>
    <property type="match status" value="1"/>
</dbReference>
<dbReference type="GO" id="GO:0016706">
    <property type="term" value="F:2-oxoglutarate-dependent dioxygenase activity"/>
    <property type="evidence" value="ECO:0007669"/>
    <property type="project" value="UniProtKB-ARBA"/>
</dbReference>
<dbReference type="EMBL" id="CP029836">
    <property type="protein sequence ID" value="AWU98069.1"/>
    <property type="molecule type" value="Genomic_DNA"/>
</dbReference>
<dbReference type="SUPFAM" id="SSF51197">
    <property type="entry name" value="Clavaminate synthase-like"/>
    <property type="match status" value="1"/>
</dbReference>
<geneLocation type="plasmid" evidence="3 4">
    <name>unnamed6</name>
</geneLocation>
<dbReference type="PANTHER" id="PTHR20883">
    <property type="entry name" value="PHYTANOYL-COA DIOXYGENASE DOMAIN CONTAINING 1"/>
    <property type="match status" value="1"/>
</dbReference>
<keyword evidence="3" id="KW-0614">Plasmid</keyword>
<dbReference type="InterPro" id="IPR008775">
    <property type="entry name" value="Phytyl_CoA_dOase-like"/>
</dbReference>
<evidence type="ECO:0000313" key="4">
    <source>
        <dbReference type="Proteomes" id="UP000249605"/>
    </source>
</evidence>
<dbReference type="RefSeq" id="WP_111070858.1">
    <property type="nucleotide sequence ID" value="NZ_CP029836.1"/>
</dbReference>
<dbReference type="KEGG" id="azm:DM194_27660"/>
<keyword evidence="1" id="KW-0479">Metal-binding</keyword>